<keyword evidence="2" id="KW-1185">Reference proteome</keyword>
<protein>
    <submittedName>
        <fullName evidence="1">Uncharacterized protein</fullName>
    </submittedName>
</protein>
<reference evidence="2" key="1">
    <citation type="journal article" date="2019" name="Int. J. Syst. Evol. Microbiol.">
        <title>The Global Catalogue of Microorganisms (GCM) 10K type strain sequencing project: providing services to taxonomists for standard genome sequencing and annotation.</title>
        <authorList>
            <consortium name="The Broad Institute Genomics Platform"/>
            <consortium name="The Broad Institute Genome Sequencing Center for Infectious Disease"/>
            <person name="Wu L."/>
            <person name="Ma J."/>
        </authorList>
    </citation>
    <scope>NUCLEOTIDE SEQUENCE [LARGE SCALE GENOMIC DNA]</scope>
    <source>
        <strain evidence="2">JCM 17841</strain>
    </source>
</reference>
<dbReference type="Proteomes" id="UP001501243">
    <property type="component" value="Unassembled WGS sequence"/>
</dbReference>
<accession>A0ABP8QTC1</accession>
<name>A0ABP8QTC1_9BACT</name>
<gene>
    <name evidence="1" type="ORF">GCM10023172_42410</name>
</gene>
<organism evidence="1 2">
    <name type="scientific">Hymenobacter ginsengisoli</name>
    <dbReference type="NCBI Taxonomy" id="1051626"/>
    <lineage>
        <taxon>Bacteria</taxon>
        <taxon>Pseudomonadati</taxon>
        <taxon>Bacteroidota</taxon>
        <taxon>Cytophagia</taxon>
        <taxon>Cytophagales</taxon>
        <taxon>Hymenobacteraceae</taxon>
        <taxon>Hymenobacter</taxon>
    </lineage>
</organism>
<sequence>MFRFENLDEVTRRYMLMEVEEAIKTSQLHLSRRFTAHGRARYPDLLREAVRAGNEGSLTTAMEQQQCFAEREPYGAGTRRVPGSAASTFAAGEFNAFYMRGVCHRAIQEGCPVEVYRAKEAATTRSSSRLVEGQRHDPKRALLLFRNSPSGSHRGPNMPAGSNSGLSLRLCIAT</sequence>
<dbReference type="EMBL" id="BAABGQ010000016">
    <property type="protein sequence ID" value="GAA4509227.1"/>
    <property type="molecule type" value="Genomic_DNA"/>
</dbReference>
<proteinExistence type="predicted"/>
<evidence type="ECO:0000313" key="1">
    <source>
        <dbReference type="EMBL" id="GAA4509227.1"/>
    </source>
</evidence>
<comment type="caution">
    <text evidence="1">The sequence shown here is derived from an EMBL/GenBank/DDBJ whole genome shotgun (WGS) entry which is preliminary data.</text>
</comment>
<evidence type="ECO:0000313" key="2">
    <source>
        <dbReference type="Proteomes" id="UP001501243"/>
    </source>
</evidence>